<dbReference type="GO" id="GO:0045892">
    <property type="term" value="P:negative regulation of DNA-templated transcription"/>
    <property type="evidence" value="ECO:0007669"/>
    <property type="project" value="InterPro"/>
</dbReference>
<keyword evidence="6" id="KW-1185">Reference proteome</keyword>
<evidence type="ECO:0000256" key="4">
    <source>
        <dbReference type="ARBA" id="ARBA00023163"/>
    </source>
</evidence>
<reference evidence="5 6" key="1">
    <citation type="submission" date="2019-02" db="EMBL/GenBank/DDBJ databases">
        <title>Deep-cultivation of Planctomycetes and their phenomic and genomic characterization uncovers novel biology.</title>
        <authorList>
            <person name="Wiegand S."/>
            <person name="Jogler M."/>
            <person name="Boedeker C."/>
            <person name="Pinto D."/>
            <person name="Vollmers J."/>
            <person name="Rivas-Marin E."/>
            <person name="Kohn T."/>
            <person name="Peeters S.H."/>
            <person name="Heuer A."/>
            <person name="Rast P."/>
            <person name="Oberbeckmann S."/>
            <person name="Bunk B."/>
            <person name="Jeske O."/>
            <person name="Meyerdierks A."/>
            <person name="Storesund J.E."/>
            <person name="Kallscheuer N."/>
            <person name="Luecker S."/>
            <person name="Lage O.M."/>
            <person name="Pohl T."/>
            <person name="Merkel B.J."/>
            <person name="Hornburger P."/>
            <person name="Mueller R.-W."/>
            <person name="Bruemmer F."/>
            <person name="Labrenz M."/>
            <person name="Spormann A.M."/>
            <person name="Op den Camp H."/>
            <person name="Overmann J."/>
            <person name="Amann R."/>
            <person name="Jetten M.S.M."/>
            <person name="Mascher T."/>
            <person name="Medema M.H."/>
            <person name="Devos D.P."/>
            <person name="Kaster A.-K."/>
            <person name="Ovreas L."/>
            <person name="Rohde M."/>
            <person name="Galperin M.Y."/>
            <person name="Jogler C."/>
        </authorList>
    </citation>
    <scope>NUCLEOTIDE SEQUENCE [LARGE SCALE GENOMIC DNA]</scope>
    <source>
        <strain evidence="5 6">Poly30</strain>
    </source>
</reference>
<accession>A0A518ETQ6</accession>
<sequence length="125" mass="14068">MSPDPELRLTSLQLAVLRVLWRKSEASVNEVHAALQTDRPLATTTVATLLKRLEARGVLTHRTEGRQFLYRALVNADEVGRTMTSELVEDVYAGDVTGLFAHLLDTRSVSEKDLAEIQRMIQEHE</sequence>
<proteinExistence type="inferred from homology"/>
<gene>
    <name evidence="5" type="primary">blaI_1</name>
    <name evidence="5" type="ORF">Poly30_29950</name>
</gene>
<organism evidence="5 6">
    <name type="scientific">Saltatorellus ferox</name>
    <dbReference type="NCBI Taxonomy" id="2528018"/>
    <lineage>
        <taxon>Bacteria</taxon>
        <taxon>Pseudomonadati</taxon>
        <taxon>Planctomycetota</taxon>
        <taxon>Planctomycetia</taxon>
        <taxon>Planctomycetia incertae sedis</taxon>
        <taxon>Saltatorellus</taxon>
    </lineage>
</organism>
<dbReference type="AlphaFoldDB" id="A0A518ETQ6"/>
<keyword evidence="4" id="KW-0804">Transcription</keyword>
<evidence type="ECO:0000256" key="2">
    <source>
        <dbReference type="ARBA" id="ARBA00023015"/>
    </source>
</evidence>
<dbReference type="Gene3D" id="1.10.4040.10">
    <property type="entry name" value="Penicillinase repressor domain"/>
    <property type="match status" value="1"/>
</dbReference>
<keyword evidence="2" id="KW-0805">Transcription regulation</keyword>
<protein>
    <submittedName>
        <fullName evidence="5">Penicillinase repressor</fullName>
    </submittedName>
</protein>
<dbReference type="Proteomes" id="UP000320390">
    <property type="component" value="Chromosome"/>
</dbReference>
<dbReference type="GO" id="GO:0003677">
    <property type="term" value="F:DNA binding"/>
    <property type="evidence" value="ECO:0007669"/>
    <property type="project" value="UniProtKB-KW"/>
</dbReference>
<dbReference type="PIRSF" id="PIRSF019455">
    <property type="entry name" value="CopR_AtkY"/>
    <property type="match status" value="1"/>
</dbReference>
<dbReference type="Pfam" id="PF03965">
    <property type="entry name" value="Penicillinase_R"/>
    <property type="match status" value="1"/>
</dbReference>
<evidence type="ECO:0000256" key="3">
    <source>
        <dbReference type="ARBA" id="ARBA00023125"/>
    </source>
</evidence>
<name>A0A518ETQ6_9BACT</name>
<dbReference type="InterPro" id="IPR005650">
    <property type="entry name" value="BlaI_family"/>
</dbReference>
<dbReference type="RefSeq" id="WP_419190198.1">
    <property type="nucleotide sequence ID" value="NZ_CP036434.1"/>
</dbReference>
<evidence type="ECO:0000313" key="5">
    <source>
        <dbReference type="EMBL" id="QDV07469.1"/>
    </source>
</evidence>
<dbReference type="SUPFAM" id="SSF46785">
    <property type="entry name" value="Winged helix' DNA-binding domain"/>
    <property type="match status" value="1"/>
</dbReference>
<dbReference type="InterPro" id="IPR036390">
    <property type="entry name" value="WH_DNA-bd_sf"/>
</dbReference>
<dbReference type="Gene3D" id="1.10.10.10">
    <property type="entry name" value="Winged helix-like DNA-binding domain superfamily/Winged helix DNA-binding domain"/>
    <property type="match status" value="1"/>
</dbReference>
<comment type="similarity">
    <text evidence="1">Belongs to the BlaI transcriptional regulatory family.</text>
</comment>
<dbReference type="EMBL" id="CP036434">
    <property type="protein sequence ID" value="QDV07469.1"/>
    <property type="molecule type" value="Genomic_DNA"/>
</dbReference>
<dbReference type="InterPro" id="IPR036388">
    <property type="entry name" value="WH-like_DNA-bd_sf"/>
</dbReference>
<evidence type="ECO:0000256" key="1">
    <source>
        <dbReference type="ARBA" id="ARBA00011046"/>
    </source>
</evidence>
<keyword evidence="3" id="KW-0238">DNA-binding</keyword>
<evidence type="ECO:0000313" key="6">
    <source>
        <dbReference type="Proteomes" id="UP000320390"/>
    </source>
</evidence>